<gene>
    <name evidence="3" type="ORF">SAMN05444858_13622</name>
</gene>
<accession>A0A1N7FH48</accession>
<evidence type="ECO:0000313" key="3">
    <source>
        <dbReference type="EMBL" id="SIR99643.1"/>
    </source>
</evidence>
<dbReference type="OrthoDB" id="581239at2"/>
<dbReference type="Pfam" id="PF09362">
    <property type="entry name" value="DUF1996"/>
    <property type="match status" value="1"/>
</dbReference>
<organism evidence="3 4">
    <name type="scientific">Micromonospora avicenniae</name>
    <dbReference type="NCBI Taxonomy" id="1198245"/>
    <lineage>
        <taxon>Bacteria</taxon>
        <taxon>Bacillati</taxon>
        <taxon>Actinomycetota</taxon>
        <taxon>Actinomycetes</taxon>
        <taxon>Micromonosporales</taxon>
        <taxon>Micromonosporaceae</taxon>
        <taxon>Micromonospora</taxon>
    </lineage>
</organism>
<dbReference type="InterPro" id="IPR018535">
    <property type="entry name" value="DUF1996"/>
</dbReference>
<proteinExistence type="predicted"/>
<feature type="domain" description="DUF1996" evidence="2">
    <location>
        <begin position="100"/>
        <end position="296"/>
    </location>
</feature>
<keyword evidence="4" id="KW-1185">Reference proteome</keyword>
<protein>
    <recommendedName>
        <fullName evidence="2">DUF1996 domain-containing protein</fullName>
    </recommendedName>
</protein>
<dbReference type="AlphaFoldDB" id="A0A1N7FH48"/>
<evidence type="ECO:0000256" key="1">
    <source>
        <dbReference type="SAM" id="MobiDB-lite"/>
    </source>
</evidence>
<dbReference type="Proteomes" id="UP000186004">
    <property type="component" value="Unassembled WGS sequence"/>
</dbReference>
<evidence type="ECO:0000313" key="4">
    <source>
        <dbReference type="Proteomes" id="UP000186004"/>
    </source>
</evidence>
<name>A0A1N7FH48_9ACTN</name>
<dbReference type="PANTHER" id="PTHR43662:SF3">
    <property type="entry name" value="DOMAIN PROTEIN, PUTATIVE (AFU_ORTHOLOGUE AFUA_6G11970)-RELATED"/>
    <property type="match status" value="1"/>
</dbReference>
<dbReference type="PANTHER" id="PTHR43662">
    <property type="match status" value="1"/>
</dbReference>
<sequence>MSETTTARRRTVAVIVALELVLVALGFGVAQQVEADGAAERTPVANLLGPDFVDIRSVPSGPSAPATAPGAATGTYTWDCGRNENGHRNTANIVMAPGFPGQAHHVHDYVGNVSTAVDSTPRTLAVAATTCHNGDRSTYFWPVLRTVGQAGTDPTGAPGAGATGDATSHEGHDGEIQVPVEVTLTYSGNPRGNVVAMPQQLAGTVGDAVALTNGGAHAAATWTCSSTPERRTTAYPACPPGDRVLRIYDFPSCWDGRRTDSQNHRAHLTFPTREGNCPRNTFPVPRLRLALSYDLPTGVRFQIDAFDGQRNSPLTDHAFFVNLMPDPLMAKVVTCLNSGQACREG</sequence>
<reference evidence="3 4" key="1">
    <citation type="submission" date="2017-01" db="EMBL/GenBank/DDBJ databases">
        <authorList>
            <person name="Mah S.A."/>
            <person name="Swanson W.J."/>
            <person name="Moy G.W."/>
            <person name="Vacquier V.D."/>
        </authorList>
    </citation>
    <scope>NUCLEOTIDE SEQUENCE [LARGE SCALE GENOMIC DNA]</scope>
    <source>
        <strain evidence="3 4">DSM 45758</strain>
    </source>
</reference>
<feature type="region of interest" description="Disordered" evidence="1">
    <location>
        <begin position="150"/>
        <end position="172"/>
    </location>
</feature>
<evidence type="ECO:0000259" key="2">
    <source>
        <dbReference type="Pfam" id="PF09362"/>
    </source>
</evidence>
<dbReference type="EMBL" id="FTNF01000036">
    <property type="protein sequence ID" value="SIR99643.1"/>
    <property type="molecule type" value="Genomic_DNA"/>
</dbReference>
<dbReference type="RefSeq" id="WP_076474037.1">
    <property type="nucleotide sequence ID" value="NZ_FTNF01000036.1"/>
</dbReference>
<dbReference type="STRING" id="1198245.SAMN05444858_13622"/>